<protein>
    <submittedName>
        <fullName evidence="1">Uncharacterized protein</fullName>
    </submittedName>
</protein>
<dbReference type="AlphaFoldDB" id="V7PAY4"/>
<reference evidence="1 2" key="1">
    <citation type="submission" date="2013-11" db="EMBL/GenBank/DDBJ databases">
        <title>The Genome Sequence of Plasmodium yoelii 17X.</title>
        <authorList>
            <consortium name="The Broad Institute Genomics Platform"/>
            <consortium name="The Broad Institute Genome Sequencing Center for Infectious Disease"/>
            <person name="Neafsey D."/>
            <person name="Adams J."/>
            <person name="Walker B."/>
            <person name="Young S.K."/>
            <person name="Zeng Q."/>
            <person name="Gargeya S."/>
            <person name="Fitzgerald M."/>
            <person name="Haas B."/>
            <person name="Abouelleil A."/>
            <person name="Alvarado L."/>
            <person name="Chapman S.B."/>
            <person name="Gainer-Dewar J."/>
            <person name="Goldberg J."/>
            <person name="Griggs A."/>
            <person name="Gujja S."/>
            <person name="Hansen M."/>
            <person name="Howarth C."/>
            <person name="Imamovic A."/>
            <person name="Ireland A."/>
            <person name="Larimer J."/>
            <person name="McCowan C."/>
            <person name="Murphy C."/>
            <person name="Pearson M."/>
            <person name="Poon T.W."/>
            <person name="Priest M."/>
            <person name="Roberts A."/>
            <person name="Saif S."/>
            <person name="Shea T."/>
            <person name="Sykes S."/>
            <person name="Wortman J."/>
            <person name="Nusbaum C."/>
            <person name="Birren B."/>
        </authorList>
    </citation>
    <scope>NUCLEOTIDE SEQUENCE [LARGE SCALE GENOMIC DNA]</scope>
    <source>
        <strain evidence="1 2">17X</strain>
    </source>
</reference>
<dbReference type="Proteomes" id="UP000018538">
    <property type="component" value="Unassembled WGS sequence"/>
</dbReference>
<keyword evidence="2" id="KW-1185">Reference proteome</keyword>
<dbReference type="EMBL" id="KI635815">
    <property type="protein sequence ID" value="ETB56569.1"/>
    <property type="molecule type" value="Genomic_DNA"/>
</dbReference>
<organism evidence="1 2">
    <name type="scientific">Plasmodium yoelii 17X</name>
    <dbReference type="NCBI Taxonomy" id="1323249"/>
    <lineage>
        <taxon>Eukaryota</taxon>
        <taxon>Sar</taxon>
        <taxon>Alveolata</taxon>
        <taxon>Apicomplexa</taxon>
        <taxon>Aconoidasida</taxon>
        <taxon>Haemosporida</taxon>
        <taxon>Plasmodiidae</taxon>
        <taxon>Plasmodium</taxon>
        <taxon>Plasmodium (Vinckeia)</taxon>
    </lineage>
</organism>
<gene>
    <name evidence="1" type="ORF">YYC_05416</name>
</gene>
<proteinExistence type="predicted"/>
<sequence>MLSSSIKDYIDLEGNYFCTDSLTKFGNNDENGETCKDNKGNNTYINKKERKRKSKIQNEEKLGIRNIVNWDCCFLWRKKFEVLSTFKN</sequence>
<evidence type="ECO:0000313" key="1">
    <source>
        <dbReference type="EMBL" id="ETB56569.1"/>
    </source>
</evidence>
<evidence type="ECO:0000313" key="2">
    <source>
        <dbReference type="Proteomes" id="UP000018538"/>
    </source>
</evidence>
<accession>V7PAY4</accession>
<name>V7PAY4_PLAYE</name>